<evidence type="ECO:0000256" key="7">
    <source>
        <dbReference type="PROSITE-ProRule" id="PRU00169"/>
    </source>
</evidence>
<dbReference type="SUPFAM" id="SSF52172">
    <property type="entry name" value="CheY-like"/>
    <property type="match status" value="1"/>
</dbReference>
<evidence type="ECO:0000259" key="8">
    <source>
        <dbReference type="PROSITE" id="PS50110"/>
    </source>
</evidence>
<reference evidence="10 11" key="1">
    <citation type="submission" date="2019-09" db="EMBL/GenBank/DDBJ databases">
        <title>Draft genome sequencing of Hungatella hathewayi 123Y-2.</title>
        <authorList>
            <person name="Lv Q."/>
            <person name="Li S."/>
        </authorList>
    </citation>
    <scope>NUCLEOTIDE SEQUENCE [LARGE SCALE GENOMIC DNA]</scope>
    <source>
        <strain evidence="10 11">123Y-2</strain>
    </source>
</reference>
<dbReference type="RefSeq" id="WP_055650411.1">
    <property type="nucleotide sequence ID" value="NZ_CZAZ01000012.1"/>
</dbReference>
<dbReference type="GO" id="GO:0003677">
    <property type="term" value="F:DNA binding"/>
    <property type="evidence" value="ECO:0007669"/>
    <property type="project" value="InterPro"/>
</dbReference>
<evidence type="ECO:0000313" key="10">
    <source>
        <dbReference type="EMBL" id="MUB64609.1"/>
    </source>
</evidence>
<dbReference type="Pfam" id="PF04397">
    <property type="entry name" value="LytTR"/>
    <property type="match status" value="1"/>
</dbReference>
<dbReference type="Gene3D" id="2.40.50.40">
    <property type="match status" value="1"/>
</dbReference>
<evidence type="ECO:0000313" key="11">
    <source>
        <dbReference type="Proteomes" id="UP000434223"/>
    </source>
</evidence>
<dbReference type="PROSITE" id="PS50930">
    <property type="entry name" value="HTH_LYTTR"/>
    <property type="match status" value="1"/>
</dbReference>
<keyword evidence="4" id="KW-0010">Activator</keyword>
<proteinExistence type="predicted"/>
<dbReference type="Pfam" id="PF00072">
    <property type="entry name" value="Response_reg"/>
    <property type="match status" value="1"/>
</dbReference>
<dbReference type="EMBL" id="WNME01000010">
    <property type="protein sequence ID" value="MUB64609.1"/>
    <property type="molecule type" value="Genomic_DNA"/>
</dbReference>
<dbReference type="SMART" id="SM00448">
    <property type="entry name" value="REC"/>
    <property type="match status" value="1"/>
</dbReference>
<dbReference type="PANTHER" id="PTHR37299">
    <property type="entry name" value="TRANSCRIPTIONAL REGULATOR-RELATED"/>
    <property type="match status" value="1"/>
</dbReference>
<feature type="modified residue" description="4-aspartylphosphate" evidence="7">
    <location>
        <position position="60"/>
    </location>
</feature>
<dbReference type="Gene3D" id="3.40.50.2300">
    <property type="match status" value="1"/>
</dbReference>
<comment type="caution">
    <text evidence="10">The sequence shown here is derived from an EMBL/GenBank/DDBJ whole genome shotgun (WGS) entry which is preliminary data.</text>
</comment>
<dbReference type="InterPro" id="IPR046947">
    <property type="entry name" value="LytR-like"/>
</dbReference>
<dbReference type="InterPro" id="IPR007492">
    <property type="entry name" value="LytTR_DNA-bd_dom"/>
</dbReference>
<feature type="domain" description="Response regulatory" evidence="8">
    <location>
        <begin position="3"/>
        <end position="126"/>
    </location>
</feature>
<keyword evidence="7" id="KW-0597">Phosphoprotein</keyword>
<protein>
    <recommendedName>
        <fullName evidence="1">Stage 0 sporulation protein A homolog</fullName>
    </recommendedName>
</protein>
<dbReference type="PROSITE" id="PS50110">
    <property type="entry name" value="RESPONSE_REGULATORY"/>
    <property type="match status" value="1"/>
</dbReference>
<evidence type="ECO:0000256" key="1">
    <source>
        <dbReference type="ARBA" id="ARBA00018672"/>
    </source>
</evidence>
<dbReference type="GO" id="GO:0000156">
    <property type="term" value="F:phosphorelay response regulator activity"/>
    <property type="evidence" value="ECO:0007669"/>
    <property type="project" value="InterPro"/>
</dbReference>
<evidence type="ECO:0000256" key="5">
    <source>
        <dbReference type="ARBA" id="ARBA00024867"/>
    </source>
</evidence>
<comment type="function">
    <text evidence="5">May play the central regulatory role in sporulation. It may be an element of the effector pathway responsible for the activation of sporulation genes in response to nutritional stress. Spo0A may act in concert with spo0H (a sigma factor) to control the expression of some genes that are critical to the sporulation process.</text>
</comment>
<name>A0AAW9WHD5_9FIRM</name>
<organism evidence="10 11">
    <name type="scientific">Hungatella hathewayi</name>
    <dbReference type="NCBI Taxonomy" id="154046"/>
    <lineage>
        <taxon>Bacteria</taxon>
        <taxon>Bacillati</taxon>
        <taxon>Bacillota</taxon>
        <taxon>Clostridia</taxon>
        <taxon>Lachnospirales</taxon>
        <taxon>Lachnospiraceae</taxon>
        <taxon>Hungatella</taxon>
    </lineage>
</organism>
<keyword evidence="2" id="KW-0963">Cytoplasm</keyword>
<dbReference type="AlphaFoldDB" id="A0AAW9WHD5"/>
<evidence type="ECO:0000256" key="2">
    <source>
        <dbReference type="ARBA" id="ARBA00022490"/>
    </source>
</evidence>
<dbReference type="SMART" id="SM00850">
    <property type="entry name" value="LytTR"/>
    <property type="match status" value="1"/>
</dbReference>
<evidence type="ECO:0000259" key="9">
    <source>
        <dbReference type="PROSITE" id="PS50930"/>
    </source>
</evidence>
<dbReference type="InterPro" id="IPR001789">
    <property type="entry name" value="Sig_transdc_resp-reg_receiver"/>
</dbReference>
<evidence type="ECO:0000256" key="4">
    <source>
        <dbReference type="ARBA" id="ARBA00023159"/>
    </source>
</evidence>
<dbReference type="PANTHER" id="PTHR37299:SF3">
    <property type="entry name" value="STAGE 0 SPORULATION PROTEIN A HOMOLOG"/>
    <property type="match status" value="1"/>
</dbReference>
<accession>A0AAW9WHD5</accession>
<comment type="function">
    <text evidence="6">Required for high-level post-exponential phase expression of a series of secreted proteins.</text>
</comment>
<dbReference type="Proteomes" id="UP000434223">
    <property type="component" value="Unassembled WGS sequence"/>
</dbReference>
<gene>
    <name evidence="10" type="ORF">GNE07_16375</name>
</gene>
<feature type="domain" description="HTH LytTR-type" evidence="9">
    <location>
        <begin position="143"/>
        <end position="245"/>
    </location>
</feature>
<evidence type="ECO:0000256" key="6">
    <source>
        <dbReference type="ARBA" id="ARBA00037164"/>
    </source>
</evidence>
<keyword evidence="3" id="KW-0902">Two-component regulatory system</keyword>
<evidence type="ECO:0000256" key="3">
    <source>
        <dbReference type="ARBA" id="ARBA00023012"/>
    </source>
</evidence>
<sequence>MINIYLCEDDDVQLKRWKDIIKKYLMMHDMDMELYCWTTQPEELLRHLEMADSVGLYFLDIDLKAEMDGLKLARKIRVYDPRGYLVFITTHDEMASMTFKLNVEAMDFILKDEPGNLEERMTSCMEAASNNYHRYLVTKNRRLIIKADHSSVQMDQDDILYITSGENSHSIEIYTWYGVRRMSGTLKTVASHLNESFCFCNRSTLINIRNMKEYCALNRTVTMKNGENIQVSYRMVKSILRILEEQDKNV</sequence>
<dbReference type="InterPro" id="IPR011006">
    <property type="entry name" value="CheY-like_superfamily"/>
</dbReference>